<dbReference type="Gene3D" id="1.25.40.10">
    <property type="entry name" value="Tetratricopeptide repeat domain"/>
    <property type="match status" value="1"/>
</dbReference>
<evidence type="ECO:0008006" key="3">
    <source>
        <dbReference type="Google" id="ProtNLM"/>
    </source>
</evidence>
<dbReference type="AlphaFoldDB" id="A0A9X3IRF2"/>
<sequence length="156" mass="17450">MNTLGTTNPRCLPGSWLQRGQRLQQGGCYDQAIYCYQQGLNDLFQRPDADAVRPHLVLLLGLADCYLALKRPEMALVKLDRCCRYLAECQTNCPGQTLQSAIKHLLGVWPDYQYRIGAQRPQLGEWMAQFSGADRYLPNVAAAATPAISTTPRVLH</sequence>
<protein>
    <recommendedName>
        <fullName evidence="3">Tetratricopeptide repeat protein</fullName>
    </recommendedName>
</protein>
<keyword evidence="2" id="KW-1185">Reference proteome</keyword>
<proteinExistence type="predicted"/>
<organism evidence="1 2">
    <name type="scientific">Parathalassolituus penaei</name>
    <dbReference type="NCBI Taxonomy" id="2997323"/>
    <lineage>
        <taxon>Bacteria</taxon>
        <taxon>Pseudomonadati</taxon>
        <taxon>Pseudomonadota</taxon>
        <taxon>Gammaproteobacteria</taxon>
        <taxon>Oceanospirillales</taxon>
        <taxon>Oceanospirillaceae</taxon>
        <taxon>Parathalassolituus</taxon>
    </lineage>
</organism>
<reference evidence="1" key="1">
    <citation type="submission" date="2022-11" db="EMBL/GenBank/DDBJ databases">
        <title>Parathalassolutuus dongxingensis gen. nov., sp. nov., a novel member of family Oceanospirillaceae isolated from a coastal shrimp pond in Guangxi, China.</title>
        <authorList>
            <person name="Chen H."/>
        </authorList>
    </citation>
    <scope>NUCLEOTIDE SEQUENCE</scope>
    <source>
        <strain evidence="1">G-43</strain>
    </source>
</reference>
<dbReference type="SUPFAM" id="SSF48452">
    <property type="entry name" value="TPR-like"/>
    <property type="match status" value="1"/>
</dbReference>
<name>A0A9X3IRF2_9GAMM</name>
<dbReference type="RefSeq" id="WP_283173038.1">
    <property type="nucleotide sequence ID" value="NZ_JAPNOA010000019.1"/>
</dbReference>
<dbReference type="InterPro" id="IPR011990">
    <property type="entry name" value="TPR-like_helical_dom_sf"/>
</dbReference>
<dbReference type="Proteomes" id="UP001150830">
    <property type="component" value="Unassembled WGS sequence"/>
</dbReference>
<dbReference type="EMBL" id="JAPNOA010000019">
    <property type="protein sequence ID" value="MCY0964821.1"/>
    <property type="molecule type" value="Genomic_DNA"/>
</dbReference>
<evidence type="ECO:0000313" key="1">
    <source>
        <dbReference type="EMBL" id="MCY0964821.1"/>
    </source>
</evidence>
<evidence type="ECO:0000313" key="2">
    <source>
        <dbReference type="Proteomes" id="UP001150830"/>
    </source>
</evidence>
<comment type="caution">
    <text evidence="1">The sequence shown here is derived from an EMBL/GenBank/DDBJ whole genome shotgun (WGS) entry which is preliminary data.</text>
</comment>
<gene>
    <name evidence="1" type="ORF">OUO13_06455</name>
</gene>
<accession>A0A9X3IRF2</accession>